<evidence type="ECO:0000256" key="3">
    <source>
        <dbReference type="ARBA" id="ARBA00022692"/>
    </source>
</evidence>
<organism evidence="7">
    <name type="scientific">mine drainage metagenome</name>
    <dbReference type="NCBI Taxonomy" id="410659"/>
    <lineage>
        <taxon>unclassified sequences</taxon>
        <taxon>metagenomes</taxon>
        <taxon>ecological metagenomes</taxon>
    </lineage>
</organism>
<gene>
    <name evidence="7" type="ORF">GALL_116760</name>
</gene>
<dbReference type="GO" id="GO:0015171">
    <property type="term" value="F:amino acid transmembrane transporter activity"/>
    <property type="evidence" value="ECO:0007669"/>
    <property type="project" value="TreeGrafter"/>
</dbReference>
<evidence type="ECO:0000313" key="7">
    <source>
        <dbReference type="EMBL" id="OIR06203.1"/>
    </source>
</evidence>
<dbReference type="InterPro" id="IPR001123">
    <property type="entry name" value="LeuE-type"/>
</dbReference>
<reference evidence="7" key="1">
    <citation type="submission" date="2016-10" db="EMBL/GenBank/DDBJ databases">
        <title>Sequence of Gallionella enrichment culture.</title>
        <authorList>
            <person name="Poehlein A."/>
            <person name="Muehling M."/>
            <person name="Daniel R."/>
        </authorList>
    </citation>
    <scope>NUCLEOTIDE SEQUENCE</scope>
</reference>
<dbReference type="PANTHER" id="PTHR30086">
    <property type="entry name" value="ARGININE EXPORTER PROTEIN ARGO"/>
    <property type="match status" value="1"/>
</dbReference>
<evidence type="ECO:0000256" key="2">
    <source>
        <dbReference type="ARBA" id="ARBA00022475"/>
    </source>
</evidence>
<keyword evidence="2" id="KW-1003">Cell membrane</keyword>
<keyword evidence="5 6" id="KW-0472">Membrane</keyword>
<evidence type="ECO:0000256" key="5">
    <source>
        <dbReference type="ARBA" id="ARBA00023136"/>
    </source>
</evidence>
<feature type="transmembrane region" description="Helical" evidence="6">
    <location>
        <begin position="74"/>
        <end position="91"/>
    </location>
</feature>
<feature type="transmembrane region" description="Helical" evidence="6">
    <location>
        <begin position="149"/>
        <end position="172"/>
    </location>
</feature>
<feature type="transmembrane region" description="Helical" evidence="6">
    <location>
        <begin position="111"/>
        <end position="137"/>
    </location>
</feature>
<protein>
    <submittedName>
        <fullName evidence="7">Threonine efflux system</fullName>
    </submittedName>
</protein>
<comment type="caution">
    <text evidence="7">The sequence shown here is derived from an EMBL/GenBank/DDBJ whole genome shotgun (WGS) entry which is preliminary data.</text>
</comment>
<dbReference type="EMBL" id="MLJW01000045">
    <property type="protein sequence ID" value="OIR06203.1"/>
    <property type="molecule type" value="Genomic_DNA"/>
</dbReference>
<proteinExistence type="predicted"/>
<keyword evidence="4 6" id="KW-1133">Transmembrane helix</keyword>
<name>A0A1J5SE50_9ZZZZ</name>
<comment type="subcellular location">
    <subcellularLocation>
        <location evidence="1">Cell membrane</location>
        <topology evidence="1">Multi-pass membrane protein</topology>
    </subcellularLocation>
</comment>
<dbReference type="AlphaFoldDB" id="A0A1J5SE50"/>
<evidence type="ECO:0000256" key="1">
    <source>
        <dbReference type="ARBA" id="ARBA00004651"/>
    </source>
</evidence>
<feature type="transmembrane region" description="Helical" evidence="6">
    <location>
        <begin position="184"/>
        <end position="205"/>
    </location>
</feature>
<dbReference type="Pfam" id="PF01810">
    <property type="entry name" value="LysE"/>
    <property type="match status" value="1"/>
</dbReference>
<sequence>MESLLFLRGMVIGFALAAPVGPVGILCIRRALADGRYAAFIAGLGAACADTFYGAVAGLGITVISAFLVSHATTLRLVGGLFLMVLGGRTWRTPPRFDPQPVSGPGLARDFLSTFLITLSNPATILASMGVFAAMGVMGGSTAAAPSRLLILGVFAGSSLWWLVLSGIASALRAKFTPAALARLNHISGAALMLFGAGILASLGWSRWG</sequence>
<feature type="transmembrane region" description="Helical" evidence="6">
    <location>
        <begin position="40"/>
        <end position="68"/>
    </location>
</feature>
<keyword evidence="3 6" id="KW-0812">Transmembrane</keyword>
<evidence type="ECO:0000256" key="6">
    <source>
        <dbReference type="SAM" id="Phobius"/>
    </source>
</evidence>
<evidence type="ECO:0000256" key="4">
    <source>
        <dbReference type="ARBA" id="ARBA00022989"/>
    </source>
</evidence>
<dbReference type="GO" id="GO:0005886">
    <property type="term" value="C:plasma membrane"/>
    <property type="evidence" value="ECO:0007669"/>
    <property type="project" value="UniProtKB-SubCell"/>
</dbReference>
<accession>A0A1J5SE50</accession>
<feature type="transmembrane region" description="Helical" evidence="6">
    <location>
        <begin position="6"/>
        <end position="28"/>
    </location>
</feature>
<dbReference type="PANTHER" id="PTHR30086:SF20">
    <property type="entry name" value="ARGININE EXPORTER PROTEIN ARGO-RELATED"/>
    <property type="match status" value="1"/>
</dbReference>